<dbReference type="NCBIfam" id="NF003661">
    <property type="entry name" value="PRK05291.1-3"/>
    <property type="match status" value="1"/>
</dbReference>
<reference evidence="9 10" key="1">
    <citation type="submission" date="2018-05" db="EMBL/GenBank/DDBJ databases">
        <title>Rhodoferax soyangensis sp.nov., isolated from an oligotrophic freshwater lake.</title>
        <authorList>
            <person name="Park M."/>
        </authorList>
    </citation>
    <scope>NUCLEOTIDE SEQUENCE [LARGE SCALE GENOMIC DNA]</scope>
    <source>
        <strain evidence="9 10">IMCC26218</strain>
    </source>
</reference>
<feature type="binding site" evidence="6">
    <location>
        <position position="262"/>
    </location>
    <ligand>
        <name>K(+)</name>
        <dbReference type="ChEBI" id="CHEBI:29103"/>
    </ligand>
</feature>
<dbReference type="PANTHER" id="PTHR42714:SF2">
    <property type="entry name" value="TRNA MODIFICATION GTPASE GTPBP3, MITOCHONDRIAL"/>
    <property type="match status" value="1"/>
</dbReference>
<keyword evidence="10" id="KW-1185">Reference proteome</keyword>
<dbReference type="GO" id="GO:0002098">
    <property type="term" value="P:tRNA wobble uridine modification"/>
    <property type="evidence" value="ECO:0007669"/>
    <property type="project" value="TreeGrafter"/>
</dbReference>
<dbReference type="Gene3D" id="3.40.50.300">
    <property type="entry name" value="P-loop containing nucleotide triphosphate hydrolases"/>
    <property type="match status" value="1"/>
</dbReference>
<feature type="binding site" evidence="6">
    <location>
        <position position="260"/>
    </location>
    <ligand>
        <name>K(+)</name>
        <dbReference type="ChEBI" id="CHEBI:29103"/>
    </ligand>
</feature>
<evidence type="ECO:0000256" key="4">
    <source>
        <dbReference type="ARBA" id="ARBA00022958"/>
    </source>
</evidence>
<keyword evidence="3 6" id="KW-0547">Nucleotide-binding</keyword>
<evidence type="ECO:0000256" key="1">
    <source>
        <dbReference type="ARBA" id="ARBA00011043"/>
    </source>
</evidence>
<gene>
    <name evidence="6" type="primary">mnmE</name>
    <name evidence="6" type="synonym">trmE</name>
    <name evidence="9" type="ORF">DIC66_12380</name>
</gene>
<dbReference type="NCBIfam" id="TIGR00231">
    <property type="entry name" value="small_GTP"/>
    <property type="match status" value="1"/>
</dbReference>
<dbReference type="SUPFAM" id="SSF116878">
    <property type="entry name" value="TrmE connector domain"/>
    <property type="match status" value="1"/>
</dbReference>
<dbReference type="InterPro" id="IPR018948">
    <property type="entry name" value="GTP-bd_TrmE_N"/>
</dbReference>
<dbReference type="Pfam" id="PF12631">
    <property type="entry name" value="MnmE_helical"/>
    <property type="match status" value="1"/>
</dbReference>
<evidence type="ECO:0000256" key="7">
    <source>
        <dbReference type="RuleBase" id="RU003313"/>
    </source>
</evidence>
<feature type="binding site" evidence="6">
    <location>
        <position position="265"/>
    </location>
    <ligand>
        <name>K(+)</name>
        <dbReference type="ChEBI" id="CHEBI:29103"/>
    </ligand>
</feature>
<evidence type="ECO:0000313" key="10">
    <source>
        <dbReference type="Proteomes" id="UP000260665"/>
    </source>
</evidence>
<evidence type="ECO:0000256" key="6">
    <source>
        <dbReference type="HAMAP-Rule" id="MF_00379"/>
    </source>
</evidence>
<dbReference type="PANTHER" id="PTHR42714">
    <property type="entry name" value="TRNA MODIFICATION GTPASE GTPBP3"/>
    <property type="match status" value="1"/>
</dbReference>
<evidence type="ECO:0000256" key="5">
    <source>
        <dbReference type="ARBA" id="ARBA00023134"/>
    </source>
</evidence>
<feature type="binding site" evidence="6">
    <location>
        <position position="266"/>
    </location>
    <ligand>
        <name>Mg(2+)</name>
        <dbReference type="ChEBI" id="CHEBI:18420"/>
    </ligand>
</feature>
<dbReference type="EMBL" id="QFZK01000007">
    <property type="protein sequence ID" value="RFO96441.1"/>
    <property type="molecule type" value="Genomic_DNA"/>
</dbReference>
<dbReference type="Pfam" id="PF01926">
    <property type="entry name" value="MMR_HSR1"/>
    <property type="match status" value="1"/>
</dbReference>
<feature type="domain" description="TrmE-type G" evidence="8">
    <location>
        <begin position="231"/>
        <end position="390"/>
    </location>
</feature>
<dbReference type="OrthoDB" id="9805918at2"/>
<comment type="cofactor">
    <cofactor evidence="6">
        <name>K(+)</name>
        <dbReference type="ChEBI" id="CHEBI:29103"/>
    </cofactor>
    <text evidence="6">Binds 1 potassium ion per subunit.</text>
</comment>
<protein>
    <recommendedName>
        <fullName evidence="6">tRNA modification GTPase MnmE</fullName>
        <ecNumber evidence="6">3.6.-.-</ecNumber>
    </recommendedName>
</protein>
<dbReference type="InterPro" id="IPR031168">
    <property type="entry name" value="G_TrmE"/>
</dbReference>
<name>A0A3E1RB50_9BURK</name>
<comment type="function">
    <text evidence="6">Exhibits a very high intrinsic GTPase hydrolysis rate. Involved in the addition of a carboxymethylaminomethyl (cmnm) group at the wobble position (U34) of certain tRNAs, forming tRNA-cmnm(5)s(2)U34.</text>
</comment>
<dbReference type="GO" id="GO:0005829">
    <property type="term" value="C:cytosol"/>
    <property type="evidence" value="ECO:0007669"/>
    <property type="project" value="TreeGrafter"/>
</dbReference>
<dbReference type="InterPro" id="IPR005225">
    <property type="entry name" value="Small_GTP-bd"/>
</dbReference>
<dbReference type="SUPFAM" id="SSF52540">
    <property type="entry name" value="P-loop containing nucleoside triphosphate hydrolases"/>
    <property type="match status" value="1"/>
</dbReference>
<dbReference type="EC" id="3.6.-.-" evidence="6"/>
<proteinExistence type="inferred from homology"/>
<sequence length="468" mass="49549">MLPRHHDPILAIATAPGRGAVGMVRVSGKDLKPLALALFGRMLPPREAVYLPFCDAAGIPIDRGLALYFAAPHSFTGEDVLELQAHGGPVVLQLLLARCMEAASQRDPQAGQLVLPHLRLAAAGEFSERAFLNDKIDLTQAEAIADLIDASTEAAARSAAQSLSGAFSKEVHALRDALTRLRMLVEATLDFPEEEIDFLQKADASGQLERIQAALQAVFARASQGALLREGIQVVIAGQPNAGKSSLLNALAGAELAIVTPIAGTTRDRVQETIQIEGVPIHVIDTAGLRASVDTVELIGIERAWEAITAADVVLFLHDLTRAAEPSYQAGDVEIRSALQQKLPSGVPVIDIWNKADAVSTALQPEGITLSAKTGHGLDALRQALLQAAGWQAPAGGSFIARERHIQALRSVDAHCREAAAHLASQAQALDLLAEELRLAQGALSDITGEFSSDDLLGVIFSQFCIGK</sequence>
<keyword evidence="6" id="KW-0479">Metal-binding</keyword>
<feature type="binding site" evidence="6">
    <location>
        <position position="241"/>
    </location>
    <ligand>
        <name>K(+)</name>
        <dbReference type="ChEBI" id="CHEBI:29103"/>
    </ligand>
</feature>
<comment type="subcellular location">
    <subcellularLocation>
        <location evidence="6">Cytoplasm</location>
    </subcellularLocation>
</comment>
<dbReference type="GO" id="GO:0005525">
    <property type="term" value="F:GTP binding"/>
    <property type="evidence" value="ECO:0007669"/>
    <property type="project" value="UniProtKB-UniRule"/>
</dbReference>
<evidence type="ECO:0000313" key="9">
    <source>
        <dbReference type="EMBL" id="RFO96441.1"/>
    </source>
</evidence>
<accession>A0A3E1RB50</accession>
<keyword evidence="6" id="KW-0378">Hydrolase</keyword>
<keyword evidence="6" id="KW-0460">Magnesium</keyword>
<dbReference type="NCBIfam" id="TIGR00450">
    <property type="entry name" value="mnmE_trmE_thdF"/>
    <property type="match status" value="1"/>
</dbReference>
<feature type="binding site" evidence="6">
    <location>
        <position position="468"/>
    </location>
    <ligand>
        <name>(6S)-5-formyl-5,6,7,8-tetrahydrofolate</name>
        <dbReference type="ChEBI" id="CHEBI:57457"/>
    </ligand>
</feature>
<evidence type="ECO:0000256" key="2">
    <source>
        <dbReference type="ARBA" id="ARBA00022694"/>
    </source>
</evidence>
<dbReference type="GO" id="GO:0046872">
    <property type="term" value="F:metal ion binding"/>
    <property type="evidence" value="ECO:0007669"/>
    <property type="project" value="UniProtKB-KW"/>
</dbReference>
<comment type="caution">
    <text evidence="6">Lacks conserved residue(s) required for the propagation of feature annotation.</text>
</comment>
<evidence type="ECO:0000259" key="8">
    <source>
        <dbReference type="PROSITE" id="PS51709"/>
    </source>
</evidence>
<keyword evidence="6" id="KW-0963">Cytoplasm</keyword>
<keyword evidence="4 6" id="KW-0630">Potassium</keyword>
<dbReference type="AlphaFoldDB" id="A0A3E1RB50"/>
<keyword evidence="2 6" id="KW-0819">tRNA processing</keyword>
<dbReference type="CDD" id="cd04164">
    <property type="entry name" value="trmE"/>
    <property type="match status" value="1"/>
</dbReference>
<comment type="subunit">
    <text evidence="6">Homodimer. Heterotetramer of two MnmE and two MnmG subunits.</text>
</comment>
<dbReference type="GO" id="GO:0030488">
    <property type="term" value="P:tRNA methylation"/>
    <property type="evidence" value="ECO:0007669"/>
    <property type="project" value="TreeGrafter"/>
</dbReference>
<dbReference type="RefSeq" id="WP_117177634.1">
    <property type="nucleotide sequence ID" value="NZ_QFZK01000007.1"/>
</dbReference>
<dbReference type="InterPro" id="IPR004520">
    <property type="entry name" value="GTPase_MnmE"/>
</dbReference>
<feature type="binding site" evidence="6">
    <location>
        <position position="245"/>
    </location>
    <ligand>
        <name>Mg(2+)</name>
        <dbReference type="ChEBI" id="CHEBI:18420"/>
    </ligand>
</feature>
<dbReference type="Proteomes" id="UP000260665">
    <property type="component" value="Unassembled WGS sequence"/>
</dbReference>
<dbReference type="InterPro" id="IPR027266">
    <property type="entry name" value="TrmE/GcvT-like"/>
</dbReference>
<feature type="binding site" evidence="6">
    <location>
        <position position="135"/>
    </location>
    <ligand>
        <name>(6S)-5-formyl-5,6,7,8-tetrahydrofolate</name>
        <dbReference type="ChEBI" id="CHEBI:57457"/>
    </ligand>
</feature>
<dbReference type="Gene3D" id="3.30.1360.120">
    <property type="entry name" value="Probable tRNA modification gtpase trme, domain 1"/>
    <property type="match status" value="1"/>
</dbReference>
<dbReference type="Pfam" id="PF10396">
    <property type="entry name" value="TrmE_N"/>
    <property type="match status" value="1"/>
</dbReference>
<comment type="similarity">
    <text evidence="1 6 7">Belongs to the TRAFAC class TrmE-Era-EngA-EngB-Septin-like GTPase superfamily. TrmE GTPase family.</text>
</comment>
<feature type="binding site" evidence="6">
    <location>
        <position position="25"/>
    </location>
    <ligand>
        <name>(6S)-5-formyl-5,6,7,8-tetrahydrofolate</name>
        <dbReference type="ChEBI" id="CHEBI:57457"/>
    </ligand>
</feature>
<feature type="binding site" evidence="6">
    <location>
        <position position="82"/>
    </location>
    <ligand>
        <name>(6S)-5-formyl-5,6,7,8-tetrahydrofolate</name>
        <dbReference type="ChEBI" id="CHEBI:57457"/>
    </ligand>
</feature>
<keyword evidence="5 6" id="KW-0342">GTP-binding</keyword>
<feature type="binding site" evidence="6">
    <location>
        <begin position="354"/>
        <end position="357"/>
    </location>
    <ligand>
        <name>GTP</name>
        <dbReference type="ChEBI" id="CHEBI:37565"/>
    </ligand>
</feature>
<dbReference type="InterPro" id="IPR027368">
    <property type="entry name" value="MnmE_dom2"/>
</dbReference>
<evidence type="ECO:0000256" key="3">
    <source>
        <dbReference type="ARBA" id="ARBA00022741"/>
    </source>
</evidence>
<dbReference type="InterPro" id="IPR025867">
    <property type="entry name" value="MnmE_helical"/>
</dbReference>
<dbReference type="InterPro" id="IPR027417">
    <property type="entry name" value="P-loop_NTPase"/>
</dbReference>
<feature type="binding site" evidence="6">
    <location>
        <begin position="260"/>
        <end position="266"/>
    </location>
    <ligand>
        <name>GTP</name>
        <dbReference type="ChEBI" id="CHEBI:37565"/>
    </ligand>
</feature>
<dbReference type="HAMAP" id="MF_00379">
    <property type="entry name" value="GTPase_MnmE"/>
    <property type="match status" value="1"/>
</dbReference>
<dbReference type="CDD" id="cd14858">
    <property type="entry name" value="TrmE_N"/>
    <property type="match status" value="1"/>
</dbReference>
<dbReference type="InterPro" id="IPR006073">
    <property type="entry name" value="GTP-bd"/>
</dbReference>
<feature type="binding site" evidence="6">
    <location>
        <begin position="285"/>
        <end position="288"/>
    </location>
    <ligand>
        <name>GTP</name>
        <dbReference type="ChEBI" id="CHEBI:37565"/>
    </ligand>
</feature>
<feature type="binding site" evidence="6">
    <location>
        <begin position="241"/>
        <end position="246"/>
    </location>
    <ligand>
        <name>GTP</name>
        <dbReference type="ChEBI" id="CHEBI:37565"/>
    </ligand>
</feature>
<comment type="caution">
    <text evidence="9">The sequence shown here is derived from an EMBL/GenBank/DDBJ whole genome shotgun (WGS) entry which is preliminary data.</text>
</comment>
<dbReference type="PROSITE" id="PS51709">
    <property type="entry name" value="G_TRME"/>
    <property type="match status" value="1"/>
</dbReference>
<organism evidence="9 10">
    <name type="scientific">Rhodoferax lacus</name>
    <dbReference type="NCBI Taxonomy" id="2184758"/>
    <lineage>
        <taxon>Bacteria</taxon>
        <taxon>Pseudomonadati</taxon>
        <taxon>Pseudomonadota</taxon>
        <taxon>Betaproteobacteria</taxon>
        <taxon>Burkholderiales</taxon>
        <taxon>Comamonadaceae</taxon>
        <taxon>Rhodoferax</taxon>
    </lineage>
</organism>
<dbReference type="Gene3D" id="1.20.120.430">
    <property type="entry name" value="tRNA modification GTPase MnmE domain 2"/>
    <property type="match status" value="1"/>
</dbReference>
<dbReference type="GO" id="GO:0003924">
    <property type="term" value="F:GTPase activity"/>
    <property type="evidence" value="ECO:0007669"/>
    <property type="project" value="UniProtKB-UniRule"/>
</dbReference>